<dbReference type="InterPro" id="IPR058594">
    <property type="entry name" value="PB1-like_dom_pln"/>
</dbReference>
<dbReference type="EMBL" id="JAUIZM010000007">
    <property type="protein sequence ID" value="KAK1375642.1"/>
    <property type="molecule type" value="Genomic_DNA"/>
</dbReference>
<name>A0AAD8I053_9APIA</name>
<protein>
    <recommendedName>
        <fullName evidence="2">PB1-like domain-containing protein</fullName>
    </recommendedName>
</protein>
<reference evidence="3" key="1">
    <citation type="submission" date="2023-02" db="EMBL/GenBank/DDBJ databases">
        <title>Genome of toxic invasive species Heracleum sosnowskyi carries increased number of genes despite the absence of recent whole-genome duplications.</title>
        <authorList>
            <person name="Schelkunov M."/>
            <person name="Shtratnikova V."/>
            <person name="Makarenko M."/>
            <person name="Klepikova A."/>
            <person name="Omelchenko D."/>
            <person name="Novikova G."/>
            <person name="Obukhova E."/>
            <person name="Bogdanov V."/>
            <person name="Penin A."/>
            <person name="Logacheva M."/>
        </authorList>
    </citation>
    <scope>NUCLEOTIDE SEQUENCE</scope>
    <source>
        <strain evidence="3">Hsosn_3</strain>
        <tissue evidence="3">Leaf</tissue>
    </source>
</reference>
<feature type="compositionally biased region" description="Basic and acidic residues" evidence="1">
    <location>
        <begin position="244"/>
        <end position="277"/>
    </location>
</feature>
<accession>A0AAD8I053</accession>
<evidence type="ECO:0000313" key="3">
    <source>
        <dbReference type="EMBL" id="KAK1375642.1"/>
    </source>
</evidence>
<feature type="domain" description="PB1-like" evidence="2">
    <location>
        <begin position="51"/>
        <end position="147"/>
    </location>
</feature>
<feature type="compositionally biased region" description="Acidic residues" evidence="1">
    <location>
        <begin position="189"/>
        <end position="199"/>
    </location>
</feature>
<dbReference type="Proteomes" id="UP001237642">
    <property type="component" value="Unassembled WGS sequence"/>
</dbReference>
<dbReference type="AlphaFoldDB" id="A0AAD8I053"/>
<keyword evidence="4" id="KW-1185">Reference proteome</keyword>
<gene>
    <name evidence="3" type="ORF">POM88_031835</name>
</gene>
<reference evidence="3" key="2">
    <citation type="submission" date="2023-05" db="EMBL/GenBank/DDBJ databases">
        <authorList>
            <person name="Schelkunov M.I."/>
        </authorList>
    </citation>
    <scope>NUCLEOTIDE SEQUENCE</scope>
    <source>
        <strain evidence="3">Hsosn_3</strain>
        <tissue evidence="3">Leaf</tissue>
    </source>
</reference>
<proteinExistence type="predicted"/>
<sequence length="334" mass="38176">MIGRLRLVRDAVKELDDEKSKLEAGAGRGNITDFGLPSGKELPDYDDSSAYFTIKLHFGGKFVDDCSEYVEGQVAYFDMCSVFKLKLVEIEAMLGQVQCSSQTMDIWLLTNEVEMCHDNLIPIETEKDLGIIIDMVDCNYKFIRLYMTSNSPTFDDEAWDFSFTQMDIDDRIQRIEDIRDKVEGNVNEVVEEDTEDEEEKQSFHGDSSNMDSSESDCPKPKKKVRRIPPPNPPYRARKRGKYSMLRDEKKAKEKKSEKENEKKAEEKKSEKKAEKKNGKQKVKKKPCALGETSKVDKENIVEGGTPCHINEAVNGEHEDNRNEEEEIETAKGPC</sequence>
<organism evidence="3 4">
    <name type="scientific">Heracleum sosnowskyi</name>
    <dbReference type="NCBI Taxonomy" id="360622"/>
    <lineage>
        <taxon>Eukaryota</taxon>
        <taxon>Viridiplantae</taxon>
        <taxon>Streptophyta</taxon>
        <taxon>Embryophyta</taxon>
        <taxon>Tracheophyta</taxon>
        <taxon>Spermatophyta</taxon>
        <taxon>Magnoliopsida</taxon>
        <taxon>eudicotyledons</taxon>
        <taxon>Gunneridae</taxon>
        <taxon>Pentapetalae</taxon>
        <taxon>asterids</taxon>
        <taxon>campanulids</taxon>
        <taxon>Apiales</taxon>
        <taxon>Apiaceae</taxon>
        <taxon>Apioideae</taxon>
        <taxon>apioid superclade</taxon>
        <taxon>Tordylieae</taxon>
        <taxon>Tordyliinae</taxon>
        <taxon>Heracleum</taxon>
    </lineage>
</organism>
<evidence type="ECO:0000256" key="1">
    <source>
        <dbReference type="SAM" id="MobiDB-lite"/>
    </source>
</evidence>
<feature type="region of interest" description="Disordered" evidence="1">
    <location>
        <begin position="183"/>
        <end position="334"/>
    </location>
</feature>
<evidence type="ECO:0000259" key="2">
    <source>
        <dbReference type="Pfam" id="PF26130"/>
    </source>
</evidence>
<evidence type="ECO:0000313" key="4">
    <source>
        <dbReference type="Proteomes" id="UP001237642"/>
    </source>
</evidence>
<comment type="caution">
    <text evidence="3">The sequence shown here is derived from an EMBL/GenBank/DDBJ whole genome shotgun (WGS) entry which is preliminary data.</text>
</comment>
<dbReference type="Pfam" id="PF26130">
    <property type="entry name" value="PB1-like"/>
    <property type="match status" value="1"/>
</dbReference>